<protein>
    <recommendedName>
        <fullName evidence="7">HTH-type transcriptional regulator BetI</fullName>
    </recommendedName>
</protein>
<keyword evidence="5 7" id="KW-0804">Transcription</keyword>
<evidence type="ECO:0000256" key="4">
    <source>
        <dbReference type="ARBA" id="ARBA00023125"/>
    </source>
</evidence>
<dbReference type="InterPro" id="IPR036271">
    <property type="entry name" value="Tet_transcr_reg_TetR-rel_C_sf"/>
</dbReference>
<evidence type="ECO:0000313" key="11">
    <source>
        <dbReference type="Proteomes" id="UP000234882"/>
    </source>
</evidence>
<dbReference type="AlphaFoldDB" id="A0A2K9MB85"/>
<dbReference type="Proteomes" id="UP000234882">
    <property type="component" value="Chromosome"/>
</dbReference>
<sequence>MRKHARQTTRKTELINAAIHTIARSGTLDVTVAEIAREAGMSPALAHHYFGSKEQMLLSTMREMLRRYGESVRQAVAQATGPRGRLLAVLDASLGPEHFNAEIIAAWLNFYVLAQQGGEAARLLRVYHRRLRSNLMVDLRPLVGRQAGQVADTLAALIDGVYLHQALGVSASADRLDLPRQFLLAALPVEGDGP</sequence>
<dbReference type="PRINTS" id="PR00455">
    <property type="entry name" value="HTHTETR"/>
</dbReference>
<proteinExistence type="inferred from homology"/>
<dbReference type="Pfam" id="PF13977">
    <property type="entry name" value="TetR_C_6"/>
    <property type="match status" value="1"/>
</dbReference>
<dbReference type="PROSITE" id="PS50977">
    <property type="entry name" value="HTH_TETR_2"/>
    <property type="match status" value="1"/>
</dbReference>
<name>A0A2K9MB85_9RHOB</name>
<dbReference type="OrthoDB" id="7618612at2"/>
<dbReference type="EMBL" id="CP025583">
    <property type="protein sequence ID" value="AUM72907.1"/>
    <property type="molecule type" value="Genomic_DNA"/>
</dbReference>
<evidence type="ECO:0000256" key="8">
    <source>
        <dbReference type="PROSITE-ProRule" id="PRU00335"/>
    </source>
</evidence>
<dbReference type="InterPro" id="IPR009057">
    <property type="entry name" value="Homeodomain-like_sf"/>
</dbReference>
<comment type="pathway">
    <text evidence="1 7">Amine and polyamine biosynthesis; betaine biosynthesis via choline pathway [regulation].</text>
</comment>
<dbReference type="KEGG" id="paru:CYR75_00040"/>
<evidence type="ECO:0000256" key="6">
    <source>
        <dbReference type="ARBA" id="ARBA00024936"/>
    </source>
</evidence>
<feature type="DNA-binding region" description="H-T-H motif" evidence="7 8">
    <location>
        <begin position="31"/>
        <end position="50"/>
    </location>
</feature>
<dbReference type="Gene3D" id="1.10.357.10">
    <property type="entry name" value="Tetracycline Repressor, domain 2"/>
    <property type="match status" value="1"/>
</dbReference>
<keyword evidence="3 7" id="KW-0805">Transcription regulation</keyword>
<keyword evidence="2 7" id="KW-0678">Repressor</keyword>
<evidence type="ECO:0000256" key="2">
    <source>
        <dbReference type="ARBA" id="ARBA00022491"/>
    </source>
</evidence>
<dbReference type="HAMAP" id="MF_00768">
    <property type="entry name" value="HTH_type_BetI"/>
    <property type="match status" value="1"/>
</dbReference>
<evidence type="ECO:0000256" key="5">
    <source>
        <dbReference type="ARBA" id="ARBA00023163"/>
    </source>
</evidence>
<dbReference type="InterPro" id="IPR039538">
    <property type="entry name" value="BetI_C"/>
</dbReference>
<comment type="function">
    <text evidence="6">Repressor involved in the biosynthesis of the osmoprotectant glycine betaine. It represses transcription of the choline transporter BetT and the genes of BetAB involved in the synthesis of glycine betaine.</text>
</comment>
<dbReference type="InterPro" id="IPR001647">
    <property type="entry name" value="HTH_TetR"/>
</dbReference>
<reference evidence="11" key="1">
    <citation type="submission" date="2017-12" db="EMBL/GenBank/DDBJ databases">
        <title>Genomic analysis of Paracoccus sp. CBA4604.</title>
        <authorList>
            <person name="Roh S.W."/>
            <person name="Kim J.Y."/>
            <person name="Kim J.S."/>
        </authorList>
    </citation>
    <scope>NUCLEOTIDE SEQUENCE [LARGE SCALE GENOMIC DNA]</scope>
    <source>
        <strain evidence="11">CBA4604</strain>
    </source>
</reference>
<evidence type="ECO:0000259" key="9">
    <source>
        <dbReference type="PROSITE" id="PS50977"/>
    </source>
</evidence>
<evidence type="ECO:0000313" key="10">
    <source>
        <dbReference type="EMBL" id="AUM72907.1"/>
    </source>
</evidence>
<organism evidence="10 11">
    <name type="scientific">Paracoccus jeotgali</name>
    <dbReference type="NCBI Taxonomy" id="2065379"/>
    <lineage>
        <taxon>Bacteria</taxon>
        <taxon>Pseudomonadati</taxon>
        <taxon>Pseudomonadota</taxon>
        <taxon>Alphaproteobacteria</taxon>
        <taxon>Rhodobacterales</taxon>
        <taxon>Paracoccaceae</taxon>
        <taxon>Paracoccus</taxon>
    </lineage>
</organism>
<comment type="function">
    <text evidence="7">Repressor involved in choline regulation of the bet genes.</text>
</comment>
<dbReference type="Pfam" id="PF00440">
    <property type="entry name" value="TetR_N"/>
    <property type="match status" value="1"/>
</dbReference>
<feature type="domain" description="HTH tetR-type" evidence="9">
    <location>
        <begin position="8"/>
        <end position="68"/>
    </location>
</feature>
<dbReference type="GO" id="GO:0003700">
    <property type="term" value="F:DNA-binding transcription factor activity"/>
    <property type="evidence" value="ECO:0007669"/>
    <property type="project" value="UniProtKB-UniRule"/>
</dbReference>
<evidence type="ECO:0000256" key="7">
    <source>
        <dbReference type="HAMAP-Rule" id="MF_00768"/>
    </source>
</evidence>
<dbReference type="PANTHER" id="PTHR47506:SF6">
    <property type="entry name" value="HTH-TYPE TRANSCRIPTIONAL REPRESSOR NEMR"/>
    <property type="match status" value="1"/>
</dbReference>
<dbReference type="NCBIfam" id="NF001978">
    <property type="entry name" value="PRK00767.1"/>
    <property type="match status" value="1"/>
</dbReference>
<accession>A0A2K9MB85</accession>
<dbReference type="SUPFAM" id="SSF48498">
    <property type="entry name" value="Tetracyclin repressor-like, C-terminal domain"/>
    <property type="match status" value="1"/>
</dbReference>
<dbReference type="InterPro" id="IPR017757">
    <property type="entry name" value="Tscrpt_rep_BetI"/>
</dbReference>
<dbReference type="RefSeq" id="WP_101498293.1">
    <property type="nucleotide sequence ID" value="NZ_CP025583.1"/>
</dbReference>
<dbReference type="UniPathway" id="UPA00529"/>
<dbReference type="GO" id="GO:0019285">
    <property type="term" value="P:glycine betaine biosynthetic process from choline"/>
    <property type="evidence" value="ECO:0007669"/>
    <property type="project" value="UniProtKB-UniRule"/>
</dbReference>
<keyword evidence="11" id="KW-1185">Reference proteome</keyword>
<evidence type="ECO:0000256" key="1">
    <source>
        <dbReference type="ARBA" id="ARBA00004719"/>
    </source>
</evidence>
<evidence type="ECO:0000256" key="3">
    <source>
        <dbReference type="ARBA" id="ARBA00023015"/>
    </source>
</evidence>
<dbReference type="GO" id="GO:0045892">
    <property type="term" value="P:negative regulation of DNA-templated transcription"/>
    <property type="evidence" value="ECO:0007669"/>
    <property type="project" value="UniProtKB-UniRule"/>
</dbReference>
<dbReference type="SUPFAM" id="SSF46689">
    <property type="entry name" value="Homeodomain-like"/>
    <property type="match status" value="1"/>
</dbReference>
<gene>
    <name evidence="7" type="primary">betI</name>
    <name evidence="10" type="ORF">CYR75_00040</name>
</gene>
<dbReference type="GO" id="GO:0003677">
    <property type="term" value="F:DNA binding"/>
    <property type="evidence" value="ECO:0007669"/>
    <property type="project" value="UniProtKB-UniRule"/>
</dbReference>
<keyword evidence="4 7" id="KW-0238">DNA-binding</keyword>
<dbReference type="PANTHER" id="PTHR47506">
    <property type="entry name" value="TRANSCRIPTIONAL REGULATORY PROTEIN"/>
    <property type="match status" value="1"/>
</dbReference>